<dbReference type="PROSITE" id="PS00018">
    <property type="entry name" value="EF_HAND_1"/>
    <property type="match status" value="1"/>
</dbReference>
<protein>
    <submittedName>
        <fullName evidence="2">Uncharacterized protein</fullName>
    </submittedName>
</protein>
<comment type="caution">
    <text evidence="2">The sequence shown here is derived from an EMBL/GenBank/DDBJ whole genome shotgun (WGS) entry which is preliminary data.</text>
</comment>
<dbReference type="AlphaFoldDB" id="A0A813JQE4"/>
<dbReference type="EMBL" id="CAJNNW010026082">
    <property type="protein sequence ID" value="CAE8682565.1"/>
    <property type="molecule type" value="Genomic_DNA"/>
</dbReference>
<reference evidence="2" key="1">
    <citation type="submission" date="2021-02" db="EMBL/GenBank/DDBJ databases">
        <authorList>
            <person name="Dougan E. K."/>
            <person name="Rhodes N."/>
            <person name="Thang M."/>
            <person name="Chan C."/>
        </authorList>
    </citation>
    <scope>NUCLEOTIDE SEQUENCE</scope>
</reference>
<organism evidence="2 3">
    <name type="scientific">Polarella glacialis</name>
    <name type="common">Dinoflagellate</name>
    <dbReference type="NCBI Taxonomy" id="89957"/>
    <lineage>
        <taxon>Eukaryota</taxon>
        <taxon>Sar</taxon>
        <taxon>Alveolata</taxon>
        <taxon>Dinophyceae</taxon>
        <taxon>Suessiales</taxon>
        <taxon>Suessiaceae</taxon>
        <taxon>Polarella</taxon>
    </lineage>
</organism>
<name>A0A813JQE4_POLGL</name>
<gene>
    <name evidence="2" type="ORF">PGLA2088_LOCUS23012</name>
</gene>
<evidence type="ECO:0000313" key="3">
    <source>
        <dbReference type="Proteomes" id="UP000626109"/>
    </source>
</evidence>
<evidence type="ECO:0000313" key="2">
    <source>
        <dbReference type="EMBL" id="CAE8682565.1"/>
    </source>
</evidence>
<keyword evidence="1" id="KW-0175">Coiled coil</keyword>
<sequence length="718" mass="79575">MLSGPVTTGLEASVDFLAQALLEDRHLGQLHELLSSRWHTYHSAHAAVKLLEQHGAELTPEEEQHLISTLGEAELIDALLAKIPSQSNAQSQTFNIHLQMIVSAAHRIRQGLEDFQPEEIAAALTDVDRTAIAPLVLKMAVVQAGSEVKNLLQNQKAWSKDAEQKMSRLVTGQGEALQAKRRLALAESRLRGRGSAFKQTAKKAIARLLSGAANAFLSQLLATWLTIARQARRENAVTEEYSGRIEQMEEQLMASRANQLLSVRAVMQRRALGLDSALVREVFDFFRTQVSDRKAEEVLSQEVRKVQAKLKTFKTSHAANVKQIMTRVGAACDAGLLMTSIKAWESSLSESKRQFELRGKVEAVETALKKRREAQNDAAKKIIIHLSRASDVGLSHMVVKSWAKYGKGATQDSGMADLLNAQLGRLSDFGIRNARTAFSTLNKAGKQLDLFLLQRTFSAWQLDNKLEKLLRRHQAIMESKKEQLRSVNGMFRSFAHELEGTTSKSPSGAKSSVRDLWAFAKSAIVNKRTGRDVGGVGLRAIMRDVGTEVKSLALLDTDELLLFYSAAHKTTLPSVTDLNADCRTPKIITGGLLSLWDSGGLLMEDAVSELVLWADKDQDGRVSAAEFKAAREVVFGNEAAYQLTEWGQQLELVQNLESAIGIPPEPASSCLAEDLWVLYILWGIWFVSLPVYLWDLEGLDEAWVFAWHAWAAMLFELF</sequence>
<dbReference type="Proteomes" id="UP000626109">
    <property type="component" value="Unassembled WGS sequence"/>
</dbReference>
<feature type="coiled-coil region" evidence="1">
    <location>
        <begin position="231"/>
        <end position="258"/>
    </location>
</feature>
<evidence type="ECO:0000256" key="1">
    <source>
        <dbReference type="SAM" id="Coils"/>
    </source>
</evidence>
<proteinExistence type="predicted"/>
<dbReference type="InterPro" id="IPR018247">
    <property type="entry name" value="EF_Hand_1_Ca_BS"/>
</dbReference>
<accession>A0A813JQE4</accession>